<accession>A0ABT5DD19</accession>
<feature type="chain" id="PRO_5045721985" evidence="1">
    <location>
        <begin position="24"/>
        <end position="98"/>
    </location>
</feature>
<dbReference type="EMBL" id="JAQNDM010000002">
    <property type="protein sequence ID" value="MDC0711562.1"/>
    <property type="molecule type" value="Genomic_DNA"/>
</dbReference>
<dbReference type="Proteomes" id="UP001221838">
    <property type="component" value="Unassembled WGS sequence"/>
</dbReference>
<keyword evidence="3" id="KW-1185">Reference proteome</keyword>
<keyword evidence="1" id="KW-0732">Signal</keyword>
<name>A0ABT5DD19_9BACT</name>
<organism evidence="2 3">
    <name type="scientific">Stigmatella ashevillensis</name>
    <dbReference type="NCBI Taxonomy" id="2995309"/>
    <lineage>
        <taxon>Bacteria</taxon>
        <taxon>Pseudomonadati</taxon>
        <taxon>Myxococcota</taxon>
        <taxon>Myxococcia</taxon>
        <taxon>Myxococcales</taxon>
        <taxon>Cystobacterineae</taxon>
        <taxon>Archangiaceae</taxon>
        <taxon>Stigmatella</taxon>
    </lineage>
</organism>
<protein>
    <submittedName>
        <fullName evidence="2">Uncharacterized protein</fullName>
    </submittedName>
</protein>
<gene>
    <name evidence="2" type="ORF">POL68_24040</name>
</gene>
<evidence type="ECO:0000256" key="1">
    <source>
        <dbReference type="SAM" id="SignalP"/>
    </source>
</evidence>
<reference evidence="2 3" key="1">
    <citation type="submission" date="2022-11" db="EMBL/GenBank/DDBJ databases">
        <title>Minimal conservation of predation-associated metabolite biosynthetic gene clusters underscores biosynthetic potential of Myxococcota including descriptions for ten novel species: Archangium lansinium sp. nov., Myxococcus landrumus sp. nov., Nannocystis bai.</title>
        <authorList>
            <person name="Ahearne A."/>
            <person name="Stevens C."/>
            <person name="Dowd S."/>
        </authorList>
    </citation>
    <scope>NUCLEOTIDE SEQUENCE [LARGE SCALE GENOMIC DNA]</scope>
    <source>
        <strain evidence="2 3">NCWAL01</strain>
    </source>
</reference>
<evidence type="ECO:0000313" key="2">
    <source>
        <dbReference type="EMBL" id="MDC0711562.1"/>
    </source>
</evidence>
<evidence type="ECO:0000313" key="3">
    <source>
        <dbReference type="Proteomes" id="UP001221838"/>
    </source>
</evidence>
<dbReference type="RefSeq" id="WP_272141534.1">
    <property type="nucleotide sequence ID" value="NZ_JAQNDM010000002.1"/>
</dbReference>
<feature type="signal peptide" evidence="1">
    <location>
        <begin position="1"/>
        <end position="23"/>
    </location>
</feature>
<sequence>MSKRFAQIALVASVMGIATAALAGSSLNGSQLNGAWPNINWPNGVWLNTTWPNTIWPNGISLSGLEANRPQEKAVQATGVRPRITAITLRDGTVLRAQ</sequence>
<proteinExistence type="predicted"/>
<comment type="caution">
    <text evidence="2">The sequence shown here is derived from an EMBL/GenBank/DDBJ whole genome shotgun (WGS) entry which is preliminary data.</text>
</comment>